<dbReference type="RefSeq" id="WP_252552782.1">
    <property type="nucleotide sequence ID" value="NZ_CP099468.1"/>
</dbReference>
<protein>
    <submittedName>
        <fullName evidence="2">DUF6415 family natural product biosynthesis protein</fullName>
    </submittedName>
</protein>
<name>A0ABY4ZE35_9ACTN</name>
<gene>
    <name evidence="2" type="ORF">NFX46_26680</name>
</gene>
<dbReference type="InterPro" id="IPR046300">
    <property type="entry name" value="DUF6415"/>
</dbReference>
<reference evidence="2" key="1">
    <citation type="submission" date="2022-06" db="EMBL/GenBank/DDBJ databases">
        <title>Complete genome sequence of soil microorganisms Streptomyces sp. Qhu-M197 isolated from Alpine meadows habitats on the Tibetan Plateau.</title>
        <authorList>
            <person name="Zhang B."/>
            <person name="Xiang X."/>
            <person name="Fan J."/>
        </authorList>
    </citation>
    <scope>NUCLEOTIDE SEQUENCE</scope>
    <source>
        <strain evidence="2">Qhu-M197</strain>
    </source>
</reference>
<dbReference type="EMBL" id="CP099468">
    <property type="protein sequence ID" value="USQ86985.1"/>
    <property type="molecule type" value="Genomic_DNA"/>
</dbReference>
<evidence type="ECO:0000313" key="3">
    <source>
        <dbReference type="Proteomes" id="UP001056374"/>
    </source>
</evidence>
<dbReference type="Pfam" id="PF19979">
    <property type="entry name" value="DUF6415"/>
    <property type="match status" value="1"/>
</dbReference>
<proteinExistence type="predicted"/>
<feature type="region of interest" description="Disordered" evidence="1">
    <location>
        <begin position="1"/>
        <end position="20"/>
    </location>
</feature>
<organism evidence="2 3">
    <name type="scientific">Streptomyces phaeoluteigriseus</name>
    <dbReference type="NCBI Taxonomy" id="114686"/>
    <lineage>
        <taxon>Bacteria</taxon>
        <taxon>Bacillati</taxon>
        <taxon>Actinomycetota</taxon>
        <taxon>Actinomycetes</taxon>
        <taxon>Kitasatosporales</taxon>
        <taxon>Streptomycetaceae</taxon>
        <taxon>Streptomyces</taxon>
        <taxon>Streptomyces aurantiacus group</taxon>
    </lineage>
</organism>
<dbReference type="Proteomes" id="UP001056374">
    <property type="component" value="Chromosome"/>
</dbReference>
<evidence type="ECO:0000256" key="1">
    <source>
        <dbReference type="SAM" id="MobiDB-lite"/>
    </source>
</evidence>
<keyword evidence="3" id="KW-1185">Reference proteome</keyword>
<sequence length="124" mass="13232">MPHATAQPATTAAEEQSPPDIATMRAAVRRLLAADAEPPTPDELSTLAPLLRGHINALVLIVETAARHLPKDDVPRACAMACVGEARMRLRLGDGDTETVRAAVAVRLARSVNALADHYENLRP</sequence>
<accession>A0ABY4ZE35</accession>
<evidence type="ECO:0000313" key="2">
    <source>
        <dbReference type="EMBL" id="USQ86985.1"/>
    </source>
</evidence>